<dbReference type="PROSITE" id="PS51318">
    <property type="entry name" value="TAT"/>
    <property type="match status" value="1"/>
</dbReference>
<evidence type="ECO:0000256" key="1">
    <source>
        <dbReference type="SAM" id="SignalP"/>
    </source>
</evidence>
<keyword evidence="1" id="KW-0732">Signal</keyword>
<gene>
    <name evidence="3" type="ORF">D1224_02155</name>
</gene>
<dbReference type="OrthoDB" id="9809746at2"/>
<dbReference type="EMBL" id="QWGB01000004">
    <property type="protein sequence ID" value="RIJ25942.1"/>
    <property type="molecule type" value="Genomic_DNA"/>
</dbReference>
<protein>
    <submittedName>
        <fullName evidence="3">Thioredoxin family protein</fullName>
    </submittedName>
</protein>
<feature type="signal peptide" evidence="1">
    <location>
        <begin position="1"/>
        <end position="33"/>
    </location>
</feature>
<evidence type="ECO:0000313" key="4">
    <source>
        <dbReference type="Proteomes" id="UP000265431"/>
    </source>
</evidence>
<dbReference type="InterPro" id="IPR036249">
    <property type="entry name" value="Thioredoxin-like_sf"/>
</dbReference>
<dbReference type="InterPro" id="IPR047262">
    <property type="entry name" value="PRX-like1"/>
</dbReference>
<dbReference type="InterPro" id="IPR006311">
    <property type="entry name" value="TAT_signal"/>
</dbReference>
<dbReference type="RefSeq" id="WP_119378291.1">
    <property type="nucleotide sequence ID" value="NZ_QWGB01000004.1"/>
</dbReference>
<evidence type="ECO:0000313" key="3">
    <source>
        <dbReference type="EMBL" id="RIJ25942.1"/>
    </source>
</evidence>
<dbReference type="AlphaFoldDB" id="A0A399R8E7"/>
<feature type="domain" description="Thioredoxin" evidence="2">
    <location>
        <begin position="37"/>
        <end position="194"/>
    </location>
</feature>
<dbReference type="Gene3D" id="3.40.30.10">
    <property type="entry name" value="Glutaredoxin"/>
    <property type="match status" value="1"/>
</dbReference>
<comment type="caution">
    <text evidence="3">The sequence shown here is derived from an EMBL/GenBank/DDBJ whole genome shotgun (WGS) entry which is preliminary data.</text>
</comment>
<keyword evidence="4" id="KW-1185">Reference proteome</keyword>
<dbReference type="Pfam" id="PF00578">
    <property type="entry name" value="AhpC-TSA"/>
    <property type="match status" value="1"/>
</dbReference>
<feature type="chain" id="PRO_5017236407" evidence="1">
    <location>
        <begin position="34"/>
        <end position="217"/>
    </location>
</feature>
<dbReference type="GO" id="GO:0016491">
    <property type="term" value="F:oxidoreductase activity"/>
    <property type="evidence" value="ECO:0007669"/>
    <property type="project" value="InterPro"/>
</dbReference>
<sequence length="217" mass="22653">MTALTRRNLGLASGMAAAVALSAGAMIAFSASAAPAAEPGQPAPDFTGLTATGEQVSLSDFAGKTVILEWTNDGCPFVQKHYADPPQNMQGLQDRAGEDEIVWLQVISSAPGTQGHVDGDRAIEINEGRDASPTHVILDPSGDIGRLYEAKTTPHMFVIEPDSAIAYAGAIDSIPSSRVSDIETAKNYVTAALDALEAGETVQTSWAAPYGCSVKYE</sequence>
<dbReference type="GO" id="GO:0016209">
    <property type="term" value="F:antioxidant activity"/>
    <property type="evidence" value="ECO:0007669"/>
    <property type="project" value="InterPro"/>
</dbReference>
<dbReference type="Proteomes" id="UP000265431">
    <property type="component" value="Unassembled WGS sequence"/>
</dbReference>
<proteinExistence type="predicted"/>
<evidence type="ECO:0000259" key="2">
    <source>
        <dbReference type="PROSITE" id="PS51352"/>
    </source>
</evidence>
<accession>A0A399R8E7</accession>
<reference evidence="3 4" key="1">
    <citation type="submission" date="2018-08" db="EMBL/GenBank/DDBJ databases">
        <title>Henriciella mobilis sp. nov., isolated from seawater.</title>
        <authorList>
            <person name="Cheng H."/>
            <person name="Wu Y.-H."/>
            <person name="Xu X.-W."/>
            <person name="Guo L.-L."/>
        </authorList>
    </citation>
    <scope>NUCLEOTIDE SEQUENCE [LARGE SCALE GENOMIC DNA]</scope>
    <source>
        <strain evidence="3 4">CCUG66934</strain>
    </source>
</reference>
<dbReference type="SUPFAM" id="SSF52833">
    <property type="entry name" value="Thioredoxin-like"/>
    <property type="match status" value="1"/>
</dbReference>
<dbReference type="InterPro" id="IPR000866">
    <property type="entry name" value="AhpC/TSA"/>
</dbReference>
<dbReference type="PANTHER" id="PTHR43640:SF1">
    <property type="entry name" value="THIOREDOXIN-DEPENDENT PEROXIREDOXIN"/>
    <property type="match status" value="1"/>
</dbReference>
<name>A0A399R8E7_9PROT</name>
<dbReference type="PANTHER" id="PTHR43640">
    <property type="entry name" value="OS07G0260300 PROTEIN"/>
    <property type="match status" value="1"/>
</dbReference>
<dbReference type="InterPro" id="IPR013766">
    <property type="entry name" value="Thioredoxin_domain"/>
</dbReference>
<organism evidence="3 4">
    <name type="scientific">Henriciella barbarensis</name>
    <dbReference type="NCBI Taxonomy" id="86342"/>
    <lineage>
        <taxon>Bacteria</taxon>
        <taxon>Pseudomonadati</taxon>
        <taxon>Pseudomonadota</taxon>
        <taxon>Alphaproteobacteria</taxon>
        <taxon>Hyphomonadales</taxon>
        <taxon>Hyphomonadaceae</taxon>
        <taxon>Henriciella</taxon>
    </lineage>
</organism>
<dbReference type="PROSITE" id="PS51352">
    <property type="entry name" value="THIOREDOXIN_2"/>
    <property type="match status" value="1"/>
</dbReference>